<dbReference type="OrthoDB" id="1000629at2759"/>
<keyword evidence="6" id="KW-0472">Membrane</keyword>
<dbReference type="Pfam" id="PF25011">
    <property type="entry name" value="VSR_TRX"/>
    <property type="match status" value="1"/>
</dbReference>
<dbReference type="EMBL" id="NMUH01000079">
    <property type="protein sequence ID" value="MQL70817.1"/>
    <property type="molecule type" value="Genomic_DNA"/>
</dbReference>
<dbReference type="InterPro" id="IPR056858">
    <property type="entry name" value="VSR_TRX"/>
</dbReference>
<keyword evidence="11" id="KW-1185">Reference proteome</keyword>
<evidence type="ECO:0000256" key="7">
    <source>
        <dbReference type="ARBA" id="ARBA00023180"/>
    </source>
</evidence>
<dbReference type="AlphaFoldDB" id="A0A843TL63"/>
<evidence type="ECO:0000256" key="5">
    <source>
        <dbReference type="ARBA" id="ARBA00022989"/>
    </source>
</evidence>
<dbReference type="PANTHER" id="PTHR22702">
    <property type="entry name" value="PROTEASE-ASSOCIATED DOMAIN-CONTAINING PROTEIN"/>
    <property type="match status" value="1"/>
</dbReference>
<dbReference type="Proteomes" id="UP000652761">
    <property type="component" value="Unassembled WGS sequence"/>
</dbReference>
<dbReference type="GO" id="GO:0016020">
    <property type="term" value="C:membrane"/>
    <property type="evidence" value="ECO:0007669"/>
    <property type="project" value="UniProtKB-SubCell"/>
</dbReference>
<comment type="subcellular location">
    <subcellularLocation>
        <location evidence="8">Endomembrane system</location>
        <topology evidence="8">Single-pass membrane protein</topology>
    </subcellularLocation>
    <subcellularLocation>
        <location evidence="1">Membrane</location>
        <topology evidence="1">Single-pass type I membrane protein</topology>
    </subcellularLocation>
</comment>
<keyword evidence="2" id="KW-0812">Transmembrane</keyword>
<reference evidence="10" key="1">
    <citation type="submission" date="2017-07" db="EMBL/GenBank/DDBJ databases">
        <title>Taro Niue Genome Assembly and Annotation.</title>
        <authorList>
            <person name="Atibalentja N."/>
            <person name="Keating K."/>
            <person name="Fields C.J."/>
        </authorList>
    </citation>
    <scope>NUCLEOTIDE SEQUENCE</scope>
    <source>
        <strain evidence="10">Niue_2</strain>
        <tissue evidence="10">Leaf</tissue>
    </source>
</reference>
<name>A0A843TL63_COLES</name>
<sequence length="134" mass="14589">MSEIGRSPPWLYGSSQLLQACLPCRPPLLFVLTAFVESLCYIAHRLASLTRQAALRDPDADEENPILKAEQDAQIGKNSRGDVTILPTLVINNRQYRGKLDKAAVLKAICAGFEETTEPAACLRSASVLGFMNG</sequence>
<proteinExistence type="predicted"/>
<keyword evidence="7" id="KW-0325">Glycoprotein</keyword>
<evidence type="ECO:0000313" key="10">
    <source>
        <dbReference type="EMBL" id="MQL70817.1"/>
    </source>
</evidence>
<evidence type="ECO:0000256" key="6">
    <source>
        <dbReference type="ARBA" id="ARBA00023136"/>
    </source>
</evidence>
<dbReference type="PANTHER" id="PTHR22702:SF1">
    <property type="entry name" value="PROTEASE-ASSOCIATED DOMAIN-CONTAINING PROTEIN 1"/>
    <property type="match status" value="1"/>
</dbReference>
<dbReference type="PROSITE" id="PS51257">
    <property type="entry name" value="PROKAR_LIPOPROTEIN"/>
    <property type="match status" value="1"/>
</dbReference>
<evidence type="ECO:0000256" key="2">
    <source>
        <dbReference type="ARBA" id="ARBA00022692"/>
    </source>
</evidence>
<keyword evidence="5" id="KW-1133">Transmembrane helix</keyword>
<keyword evidence="4" id="KW-0677">Repeat</keyword>
<evidence type="ECO:0000256" key="4">
    <source>
        <dbReference type="ARBA" id="ARBA00022737"/>
    </source>
</evidence>
<evidence type="ECO:0000256" key="1">
    <source>
        <dbReference type="ARBA" id="ARBA00004479"/>
    </source>
</evidence>
<evidence type="ECO:0000256" key="8">
    <source>
        <dbReference type="ARBA" id="ARBA00037847"/>
    </source>
</evidence>
<organism evidence="10 11">
    <name type="scientific">Colocasia esculenta</name>
    <name type="common">Wild taro</name>
    <name type="synonym">Arum esculentum</name>
    <dbReference type="NCBI Taxonomy" id="4460"/>
    <lineage>
        <taxon>Eukaryota</taxon>
        <taxon>Viridiplantae</taxon>
        <taxon>Streptophyta</taxon>
        <taxon>Embryophyta</taxon>
        <taxon>Tracheophyta</taxon>
        <taxon>Spermatophyta</taxon>
        <taxon>Magnoliopsida</taxon>
        <taxon>Liliopsida</taxon>
        <taxon>Araceae</taxon>
        <taxon>Aroideae</taxon>
        <taxon>Colocasieae</taxon>
        <taxon>Colocasia</taxon>
    </lineage>
</organism>
<protein>
    <recommendedName>
        <fullName evidence="9">Vacuolar sorting receptor thioredoxin-like domain-containing protein</fullName>
    </recommendedName>
</protein>
<evidence type="ECO:0000256" key="3">
    <source>
        <dbReference type="ARBA" id="ARBA00022729"/>
    </source>
</evidence>
<comment type="caution">
    <text evidence="10">The sequence shown here is derived from an EMBL/GenBank/DDBJ whole genome shotgun (WGS) entry which is preliminary data.</text>
</comment>
<accession>A0A843TL63</accession>
<feature type="domain" description="Vacuolar sorting receptor thioredoxin-like" evidence="9">
    <location>
        <begin position="52"/>
        <end position="110"/>
    </location>
</feature>
<evidence type="ECO:0000259" key="9">
    <source>
        <dbReference type="Pfam" id="PF25011"/>
    </source>
</evidence>
<gene>
    <name evidence="10" type="ORF">Taro_003124</name>
</gene>
<evidence type="ECO:0000313" key="11">
    <source>
        <dbReference type="Proteomes" id="UP000652761"/>
    </source>
</evidence>
<dbReference type="GO" id="GO:0012505">
    <property type="term" value="C:endomembrane system"/>
    <property type="evidence" value="ECO:0007669"/>
    <property type="project" value="UniProtKB-SubCell"/>
</dbReference>
<keyword evidence="3" id="KW-0732">Signal</keyword>